<evidence type="ECO:0000313" key="2">
    <source>
        <dbReference type="EMBL" id="KAF1950960.1"/>
    </source>
</evidence>
<feature type="transmembrane region" description="Helical" evidence="1">
    <location>
        <begin position="80"/>
        <end position="100"/>
    </location>
</feature>
<sequence length="354" mass="40667">MAPPGFAPPRYSHDHIPTRLVNKAAPPPGTDTNGRAYLIFFSYLGLTVSLTAFIIQRILKSYSILSRSTAELPSRKHVKLFSALAVWSVLTVWYYEIQYFKVSYQAWMMWRSYFDLTPDQMHWGLWLKETSLFKEAWETAVVGNARYWWTNQIFFFACGLFLSLEQKGIRRGIKHSWAFMLLGQVCSVSFATNLYLINLLTSPPPPPPPSSVGIYRRKWLGPWLFSLLTIGFVLAPAYLLADEHYWFHQTDFLPMILTPHIALLVLPIARALLPAKFFTDSSVEFAGTVYRYLWSATIIGGVLLIVRMTAISYNFSGFRGIWDALLENPAVSSVAFDVIFCWVTWAAWWSTQRR</sequence>
<evidence type="ECO:0000313" key="3">
    <source>
        <dbReference type="Proteomes" id="UP000800035"/>
    </source>
</evidence>
<name>A0A6A5TFI7_9PLEO</name>
<organism evidence="2 3">
    <name type="scientific">Byssothecium circinans</name>
    <dbReference type="NCBI Taxonomy" id="147558"/>
    <lineage>
        <taxon>Eukaryota</taxon>
        <taxon>Fungi</taxon>
        <taxon>Dikarya</taxon>
        <taxon>Ascomycota</taxon>
        <taxon>Pezizomycotina</taxon>
        <taxon>Dothideomycetes</taxon>
        <taxon>Pleosporomycetidae</taxon>
        <taxon>Pleosporales</taxon>
        <taxon>Massarineae</taxon>
        <taxon>Massarinaceae</taxon>
        <taxon>Byssothecium</taxon>
    </lineage>
</organism>
<dbReference type="EMBL" id="ML977021">
    <property type="protein sequence ID" value="KAF1950960.1"/>
    <property type="molecule type" value="Genomic_DNA"/>
</dbReference>
<feature type="non-terminal residue" evidence="2">
    <location>
        <position position="354"/>
    </location>
</feature>
<gene>
    <name evidence="2" type="ORF">CC80DRAFT_455058</name>
</gene>
<feature type="transmembrane region" description="Helical" evidence="1">
    <location>
        <begin position="325"/>
        <end position="348"/>
    </location>
</feature>
<keyword evidence="1" id="KW-0472">Membrane</keyword>
<feature type="transmembrane region" description="Helical" evidence="1">
    <location>
        <begin position="220"/>
        <end position="240"/>
    </location>
</feature>
<feature type="transmembrane region" description="Helical" evidence="1">
    <location>
        <begin position="252"/>
        <end position="272"/>
    </location>
</feature>
<feature type="transmembrane region" description="Helical" evidence="1">
    <location>
        <begin position="36"/>
        <end position="59"/>
    </location>
</feature>
<reference evidence="2" key="1">
    <citation type="journal article" date="2020" name="Stud. Mycol.">
        <title>101 Dothideomycetes genomes: a test case for predicting lifestyles and emergence of pathogens.</title>
        <authorList>
            <person name="Haridas S."/>
            <person name="Albert R."/>
            <person name="Binder M."/>
            <person name="Bloem J."/>
            <person name="Labutti K."/>
            <person name="Salamov A."/>
            <person name="Andreopoulos B."/>
            <person name="Baker S."/>
            <person name="Barry K."/>
            <person name="Bills G."/>
            <person name="Bluhm B."/>
            <person name="Cannon C."/>
            <person name="Castanera R."/>
            <person name="Culley D."/>
            <person name="Daum C."/>
            <person name="Ezra D."/>
            <person name="Gonzalez J."/>
            <person name="Henrissat B."/>
            <person name="Kuo A."/>
            <person name="Liang C."/>
            <person name="Lipzen A."/>
            <person name="Lutzoni F."/>
            <person name="Magnuson J."/>
            <person name="Mondo S."/>
            <person name="Nolan M."/>
            <person name="Ohm R."/>
            <person name="Pangilinan J."/>
            <person name="Park H.-J."/>
            <person name="Ramirez L."/>
            <person name="Alfaro M."/>
            <person name="Sun H."/>
            <person name="Tritt A."/>
            <person name="Yoshinaga Y."/>
            <person name="Zwiers L.-H."/>
            <person name="Turgeon B."/>
            <person name="Goodwin S."/>
            <person name="Spatafora J."/>
            <person name="Crous P."/>
            <person name="Grigoriev I."/>
        </authorList>
    </citation>
    <scope>NUCLEOTIDE SEQUENCE</scope>
    <source>
        <strain evidence="2">CBS 675.92</strain>
    </source>
</reference>
<feature type="transmembrane region" description="Helical" evidence="1">
    <location>
        <begin position="292"/>
        <end position="313"/>
    </location>
</feature>
<keyword evidence="1" id="KW-0812">Transmembrane</keyword>
<feature type="transmembrane region" description="Helical" evidence="1">
    <location>
        <begin position="147"/>
        <end position="164"/>
    </location>
</feature>
<proteinExistence type="predicted"/>
<keyword evidence="3" id="KW-1185">Reference proteome</keyword>
<dbReference type="AlphaFoldDB" id="A0A6A5TFI7"/>
<dbReference type="Proteomes" id="UP000800035">
    <property type="component" value="Unassembled WGS sequence"/>
</dbReference>
<accession>A0A6A5TFI7</accession>
<dbReference type="OrthoDB" id="2126185at2759"/>
<protein>
    <submittedName>
        <fullName evidence="2">Uncharacterized protein</fullName>
    </submittedName>
</protein>
<keyword evidence="1" id="KW-1133">Transmembrane helix</keyword>
<feature type="transmembrane region" description="Helical" evidence="1">
    <location>
        <begin position="176"/>
        <end position="200"/>
    </location>
</feature>
<evidence type="ECO:0000256" key="1">
    <source>
        <dbReference type="SAM" id="Phobius"/>
    </source>
</evidence>